<gene>
    <name evidence="3" type="ORF">A9Q75_14565</name>
</gene>
<evidence type="ECO:0000256" key="1">
    <source>
        <dbReference type="SAM" id="SignalP"/>
    </source>
</evidence>
<evidence type="ECO:0000259" key="2">
    <source>
        <dbReference type="Pfam" id="PF13473"/>
    </source>
</evidence>
<dbReference type="InterPro" id="IPR008972">
    <property type="entry name" value="Cupredoxin"/>
</dbReference>
<protein>
    <recommendedName>
        <fullName evidence="2">EfeO-type cupredoxin-like domain-containing protein</fullName>
    </recommendedName>
</protein>
<evidence type="ECO:0000313" key="4">
    <source>
        <dbReference type="Proteomes" id="UP000243053"/>
    </source>
</evidence>
<reference evidence="4" key="1">
    <citation type="journal article" date="2017" name="Proc. Natl. Acad. Sci. U.S.A.">
        <title>Simulation of Deepwater Horizon oil plume reveals substrate specialization within a complex community of hydrocarbon degraders.</title>
        <authorList>
            <person name="Hu P."/>
            <person name="Dubinsky E.A."/>
            <person name="Probst A.J."/>
            <person name="Wang J."/>
            <person name="Sieber C.M.K."/>
            <person name="Tom L.M."/>
            <person name="Gardinali P."/>
            <person name="Banfield J.F."/>
            <person name="Atlas R.M."/>
            <person name="Andersen G.L."/>
        </authorList>
    </citation>
    <scope>NUCLEOTIDE SEQUENCE [LARGE SCALE GENOMIC DNA]</scope>
</reference>
<keyword evidence="1" id="KW-0732">Signal</keyword>
<organism evidence="3 4">
    <name type="scientific">Colwellia psychrerythraea</name>
    <name type="common">Vibrio psychroerythus</name>
    <dbReference type="NCBI Taxonomy" id="28229"/>
    <lineage>
        <taxon>Bacteria</taxon>
        <taxon>Pseudomonadati</taxon>
        <taxon>Pseudomonadota</taxon>
        <taxon>Gammaproteobacteria</taxon>
        <taxon>Alteromonadales</taxon>
        <taxon>Colwelliaceae</taxon>
        <taxon>Colwellia</taxon>
    </lineage>
</organism>
<dbReference type="SUPFAM" id="SSF49503">
    <property type="entry name" value="Cupredoxins"/>
    <property type="match status" value="1"/>
</dbReference>
<dbReference type="InterPro" id="IPR028096">
    <property type="entry name" value="EfeO_Cupredoxin"/>
</dbReference>
<accession>A0A1Y5E911</accession>
<name>A0A1Y5E911_COLPS</name>
<feature type="signal peptide" evidence="1">
    <location>
        <begin position="1"/>
        <end position="24"/>
    </location>
</feature>
<dbReference type="Proteomes" id="UP000243053">
    <property type="component" value="Unassembled WGS sequence"/>
</dbReference>
<comment type="caution">
    <text evidence="3">The sequence shown here is derived from an EMBL/GenBank/DDBJ whole genome shotgun (WGS) entry which is preliminary data.</text>
</comment>
<dbReference type="Gene3D" id="2.60.40.420">
    <property type="entry name" value="Cupredoxins - blue copper proteins"/>
    <property type="match status" value="1"/>
</dbReference>
<evidence type="ECO:0000313" key="3">
    <source>
        <dbReference type="EMBL" id="OUR77936.1"/>
    </source>
</evidence>
<dbReference type="AlphaFoldDB" id="A0A1Y5E911"/>
<proteinExistence type="predicted"/>
<sequence>MTKLIRLRFMFAIFCLFVSHNSQAQTKEFYLTLENHVFTPSELKIPANKKVKLIIFNKDKVAEEFDSFDLNREKVLFPKRKSTIFIGPLKPGNYEYFGEYYPNSARGVIIVEVNYVN</sequence>
<dbReference type="EMBL" id="MAAF01000084">
    <property type="protein sequence ID" value="OUR77936.1"/>
    <property type="molecule type" value="Genomic_DNA"/>
</dbReference>
<dbReference type="Pfam" id="PF13473">
    <property type="entry name" value="Cupredoxin_1"/>
    <property type="match status" value="1"/>
</dbReference>
<feature type="domain" description="EfeO-type cupredoxin-like" evidence="2">
    <location>
        <begin position="10"/>
        <end position="111"/>
    </location>
</feature>
<feature type="chain" id="PRO_5012621876" description="EfeO-type cupredoxin-like domain-containing protein" evidence="1">
    <location>
        <begin position="25"/>
        <end position="117"/>
    </location>
</feature>